<evidence type="ECO:0000313" key="2">
    <source>
        <dbReference type="EMBL" id="MBB6133543.1"/>
    </source>
</evidence>
<feature type="compositionally biased region" description="Basic and acidic residues" evidence="1">
    <location>
        <begin position="22"/>
        <end position="31"/>
    </location>
</feature>
<evidence type="ECO:0000256" key="1">
    <source>
        <dbReference type="SAM" id="MobiDB-lite"/>
    </source>
</evidence>
<evidence type="ECO:0000313" key="3">
    <source>
        <dbReference type="Proteomes" id="UP000540787"/>
    </source>
</evidence>
<proteinExistence type="predicted"/>
<feature type="compositionally biased region" description="Basic and acidic residues" evidence="1">
    <location>
        <begin position="89"/>
        <end position="99"/>
    </location>
</feature>
<sequence>MVEKNSAGAGAGNGGSAQAQHIDAERQRRESNPAGQSNALSNQQPDRASDASEQAECQPTPVQQPDTRLNDSHEPGSLSAADVEGGIRGQHEGAGRQGD</sequence>
<dbReference type="RefSeq" id="WP_183553034.1">
    <property type="nucleotide sequence ID" value="NZ_JACHBX010000001.1"/>
</dbReference>
<organism evidence="2 3">
    <name type="scientific">Massilia aurea</name>
    <dbReference type="NCBI Taxonomy" id="373040"/>
    <lineage>
        <taxon>Bacteria</taxon>
        <taxon>Pseudomonadati</taxon>
        <taxon>Pseudomonadota</taxon>
        <taxon>Betaproteobacteria</taxon>
        <taxon>Burkholderiales</taxon>
        <taxon>Oxalobacteraceae</taxon>
        <taxon>Telluria group</taxon>
        <taxon>Massilia</taxon>
    </lineage>
</organism>
<dbReference type="Proteomes" id="UP000540787">
    <property type="component" value="Unassembled WGS sequence"/>
</dbReference>
<protein>
    <submittedName>
        <fullName evidence="2">Uncharacterized protein</fullName>
    </submittedName>
</protein>
<keyword evidence="3" id="KW-1185">Reference proteome</keyword>
<accession>A0A7X0CDQ5</accession>
<feature type="compositionally biased region" description="Polar residues" evidence="1">
    <location>
        <begin position="33"/>
        <end position="67"/>
    </location>
</feature>
<dbReference type="EMBL" id="JACHBX010000001">
    <property type="protein sequence ID" value="MBB6133543.1"/>
    <property type="molecule type" value="Genomic_DNA"/>
</dbReference>
<gene>
    <name evidence="2" type="ORF">HD842_001654</name>
</gene>
<reference evidence="2 3" key="1">
    <citation type="submission" date="2020-08" db="EMBL/GenBank/DDBJ databases">
        <title>The Agave Microbiome: Exploring the role of microbial communities in plant adaptations to desert environments.</title>
        <authorList>
            <person name="Partida-Martinez L.P."/>
        </authorList>
    </citation>
    <scope>NUCLEOTIDE SEQUENCE [LARGE SCALE GENOMIC DNA]</scope>
    <source>
        <strain evidence="2 3">AT3.2</strain>
    </source>
</reference>
<comment type="caution">
    <text evidence="2">The sequence shown here is derived from an EMBL/GenBank/DDBJ whole genome shotgun (WGS) entry which is preliminary data.</text>
</comment>
<feature type="region of interest" description="Disordered" evidence="1">
    <location>
        <begin position="1"/>
        <end position="99"/>
    </location>
</feature>
<dbReference type="AlphaFoldDB" id="A0A7X0CDQ5"/>
<name>A0A7X0CDQ5_9BURK</name>